<proteinExistence type="predicted"/>
<accession>D5UXH8</accession>
<dbReference type="PANTHER" id="PTHR33133">
    <property type="entry name" value="OS08G0107100 PROTEIN-RELATED"/>
    <property type="match status" value="1"/>
</dbReference>
<dbReference type="Pfam" id="PF25231">
    <property type="entry name" value="DUF7847"/>
    <property type="match status" value="1"/>
</dbReference>
<evidence type="ECO:0000256" key="1">
    <source>
        <dbReference type="SAM" id="MobiDB-lite"/>
    </source>
</evidence>
<evidence type="ECO:0000259" key="3">
    <source>
        <dbReference type="Pfam" id="PF25231"/>
    </source>
</evidence>
<keyword evidence="2" id="KW-1133">Transmembrane helix</keyword>
<dbReference type="KEGG" id="tpr:Tpau_1442"/>
<reference evidence="4 5" key="2">
    <citation type="journal article" date="2011" name="Stand. Genomic Sci.">
        <title>Complete genome sequence of Tsukamurella paurometabola type strain (no. 33).</title>
        <authorList>
            <person name="Munk A.C."/>
            <person name="Lapidus A."/>
            <person name="Lucas S."/>
            <person name="Nolan M."/>
            <person name="Tice H."/>
            <person name="Cheng J.F."/>
            <person name="Del Rio T.G."/>
            <person name="Goodwin L."/>
            <person name="Pitluck S."/>
            <person name="Liolios K."/>
            <person name="Huntemann M."/>
            <person name="Ivanova N."/>
            <person name="Mavromatis K."/>
            <person name="Mikhailova N."/>
            <person name="Pati A."/>
            <person name="Chen A."/>
            <person name="Palaniappan K."/>
            <person name="Tapia R."/>
            <person name="Han C."/>
            <person name="Land M."/>
            <person name="Hauser L."/>
            <person name="Chang Y.J."/>
            <person name="Jeffries C.D."/>
            <person name="Brettin T."/>
            <person name="Yasawong M."/>
            <person name="Brambilla E.M."/>
            <person name="Rohde M."/>
            <person name="Sikorski J."/>
            <person name="Goker M."/>
            <person name="Detter J.C."/>
            <person name="Woyke T."/>
            <person name="Bristow J."/>
            <person name="Eisen J.A."/>
            <person name="Markowitz V."/>
            <person name="Hugenholtz P."/>
            <person name="Kyrpides N.C."/>
            <person name="Klenk H.P."/>
        </authorList>
    </citation>
    <scope>NUCLEOTIDE SEQUENCE [LARGE SCALE GENOMIC DNA]</scope>
    <source>
        <strain evidence="5">ATCC 8368 / DSM 20162 / CCUG 35730 / CIP 100753 / JCM 10117 / KCTC 9821 / NBRC 16120 / NCIMB 702349 / NCTC 13040</strain>
    </source>
</reference>
<dbReference type="HOGENOM" id="CLU_036814_0_1_11"/>
<organism evidence="4 5">
    <name type="scientific">Tsukamurella paurometabola (strain ATCC 8368 / DSM 20162 / CCUG 35730 / CIP 100753 / JCM 10117 / KCTC 9821 / NBRC 16120 / NCIMB 702349 / NCTC 13040)</name>
    <name type="common">Corynebacterium paurometabolum</name>
    <dbReference type="NCBI Taxonomy" id="521096"/>
    <lineage>
        <taxon>Bacteria</taxon>
        <taxon>Bacillati</taxon>
        <taxon>Actinomycetota</taxon>
        <taxon>Actinomycetes</taxon>
        <taxon>Mycobacteriales</taxon>
        <taxon>Tsukamurellaceae</taxon>
        <taxon>Tsukamurella</taxon>
    </lineage>
</organism>
<feature type="transmembrane region" description="Helical" evidence="2">
    <location>
        <begin position="325"/>
        <end position="352"/>
    </location>
</feature>
<protein>
    <recommendedName>
        <fullName evidence="3">DUF7847 domain-containing protein</fullName>
    </recommendedName>
</protein>
<keyword evidence="2" id="KW-0472">Membrane</keyword>
<evidence type="ECO:0000256" key="2">
    <source>
        <dbReference type="SAM" id="Phobius"/>
    </source>
</evidence>
<feature type="transmembrane region" description="Helical" evidence="2">
    <location>
        <begin position="188"/>
        <end position="217"/>
    </location>
</feature>
<dbReference type="EMBL" id="CP001966">
    <property type="protein sequence ID" value="ADG78070.1"/>
    <property type="molecule type" value="Genomic_DNA"/>
</dbReference>
<keyword evidence="5" id="KW-1185">Reference proteome</keyword>
<feature type="transmembrane region" description="Helical" evidence="2">
    <location>
        <begin position="145"/>
        <end position="168"/>
    </location>
</feature>
<feature type="compositionally biased region" description="Polar residues" evidence="1">
    <location>
        <begin position="67"/>
        <end position="76"/>
    </location>
</feature>
<feature type="domain" description="DUF7847" evidence="3">
    <location>
        <begin position="127"/>
        <end position="388"/>
    </location>
</feature>
<feature type="transmembrane region" description="Helical" evidence="2">
    <location>
        <begin position="271"/>
        <end position="304"/>
    </location>
</feature>
<dbReference type="Proteomes" id="UP000001213">
    <property type="component" value="Chromosome"/>
</dbReference>
<name>D5UXH8_TSUPD</name>
<dbReference type="AlphaFoldDB" id="D5UXH8"/>
<dbReference type="InterPro" id="IPR057169">
    <property type="entry name" value="DUF7847"/>
</dbReference>
<evidence type="ECO:0000313" key="4">
    <source>
        <dbReference type="EMBL" id="ADG78070.1"/>
    </source>
</evidence>
<feature type="transmembrane region" description="Helical" evidence="2">
    <location>
        <begin position="372"/>
        <end position="400"/>
    </location>
</feature>
<feature type="transmembrane region" description="Helical" evidence="2">
    <location>
        <begin position="238"/>
        <end position="265"/>
    </location>
</feature>
<dbReference type="PANTHER" id="PTHR33133:SF1">
    <property type="entry name" value="EXPRESSED PROTEIN-RELATED"/>
    <property type="match status" value="1"/>
</dbReference>
<sequence length="439" mass="45822">MSNNDGSPDPGRHEQTGSSNEVQQDGAQWPHHPGAESHAGYPASGPVPPQPGYPHAEYRGYLPQGFPNPSQGSPQSGHGAPSGYQAGYPQPRQVPPGYGQPGYPPSYYGWGAPSAPEPGSIPLRPLNVGEIYNGAFAAIRANPGVMIGFTAIIVVVSQVLTFLAQIPLTAVSVDTGSDDDSAILANSMASLAVSLGMSLITALATTILTGMLTVVVARSVLGDRTDAGSAWRALKPRLWPLIGLVVIQGLIYLVPTMLLIAMLVLVLGGSWAAAAILAVLGLVLVFVVMLGLMPAFALATAAVVLEGRGPIDSLRRGFQLQRPGYWRLLGILVLTYLITSIVAGIIAIPFSVGTIFSAGDGSLDNITGSSVLGLGLTAIAGVIGSIITMPFLSAVQTLLYTDQRMRTERFDLVLQSASVHQTQTGIPIGPAVWMPQRPL</sequence>
<dbReference type="RefSeq" id="WP_013126104.1">
    <property type="nucleotide sequence ID" value="NC_014158.1"/>
</dbReference>
<keyword evidence="2" id="KW-0812">Transmembrane</keyword>
<evidence type="ECO:0000313" key="5">
    <source>
        <dbReference type="Proteomes" id="UP000001213"/>
    </source>
</evidence>
<dbReference type="STRING" id="521096.Tpau_1442"/>
<feature type="compositionally biased region" description="Low complexity" evidence="1">
    <location>
        <begin position="87"/>
        <end position="97"/>
    </location>
</feature>
<feature type="region of interest" description="Disordered" evidence="1">
    <location>
        <begin position="1"/>
        <end position="100"/>
    </location>
</feature>
<gene>
    <name evidence="4" type="ordered locus">Tpau_1442</name>
</gene>
<reference evidence="5" key="1">
    <citation type="submission" date="2010-03" db="EMBL/GenBank/DDBJ databases">
        <title>The complete chromosome of Tsukamurella paurometabola DSM 20162.</title>
        <authorList>
            <consortium name="US DOE Joint Genome Institute (JGI-PGF)"/>
            <person name="Lucas S."/>
            <person name="Copeland A."/>
            <person name="Lapidus A."/>
            <person name="Glavina del Rio T."/>
            <person name="Dalin E."/>
            <person name="Tice H."/>
            <person name="Bruce D."/>
            <person name="Goodwin L."/>
            <person name="Pitluck S."/>
            <person name="Kyrpides N."/>
            <person name="Mavromatis K."/>
            <person name="Ivanova N."/>
            <person name="Mikhailova N."/>
            <person name="Munk A.C."/>
            <person name="Brettin T."/>
            <person name="Detter J.C."/>
            <person name="Tapia R."/>
            <person name="Han C."/>
            <person name="Larimer F."/>
            <person name="Land M."/>
            <person name="Hauser L."/>
            <person name="Markowitz V."/>
            <person name="Cheng J.-F."/>
            <person name="Hugenholtz P."/>
            <person name="Woyke T."/>
            <person name="Wu D."/>
            <person name="Jando M."/>
            <person name="Brambilla E."/>
            <person name="Klenk H.-P."/>
            <person name="Eisen J.A."/>
        </authorList>
    </citation>
    <scope>NUCLEOTIDE SEQUENCE [LARGE SCALE GENOMIC DNA]</scope>
    <source>
        <strain evidence="5">ATCC 8368 / DSM 20162 / CCUG 35730 / CIP 100753 / JCM 10117 / KCTC 9821 / NBRC 16120 / NCIMB 702349 / NCTC 13040</strain>
    </source>
</reference>
<dbReference type="eggNOG" id="COG5180">
    <property type="taxonomic scope" value="Bacteria"/>
</dbReference>
<feature type="compositionally biased region" description="Polar residues" evidence="1">
    <location>
        <begin position="16"/>
        <end position="26"/>
    </location>
</feature>